<dbReference type="AlphaFoldDB" id="A0AAQ4EVS6"/>
<evidence type="ECO:0000256" key="2">
    <source>
        <dbReference type="SAM" id="Phobius"/>
    </source>
</evidence>
<organism evidence="4 5">
    <name type="scientific">Amblyomma americanum</name>
    <name type="common">Lone star tick</name>
    <dbReference type="NCBI Taxonomy" id="6943"/>
    <lineage>
        <taxon>Eukaryota</taxon>
        <taxon>Metazoa</taxon>
        <taxon>Ecdysozoa</taxon>
        <taxon>Arthropoda</taxon>
        <taxon>Chelicerata</taxon>
        <taxon>Arachnida</taxon>
        <taxon>Acari</taxon>
        <taxon>Parasitiformes</taxon>
        <taxon>Ixodida</taxon>
        <taxon>Ixodoidea</taxon>
        <taxon>Ixodidae</taxon>
        <taxon>Amblyomminae</taxon>
        <taxon>Amblyomma</taxon>
    </lineage>
</organism>
<dbReference type="EMBL" id="JARKHS020010322">
    <property type="protein sequence ID" value="KAK8778889.1"/>
    <property type="molecule type" value="Genomic_DNA"/>
</dbReference>
<feature type="transmembrane region" description="Helical" evidence="2">
    <location>
        <begin position="372"/>
        <end position="393"/>
    </location>
</feature>
<evidence type="ECO:0000313" key="5">
    <source>
        <dbReference type="Proteomes" id="UP001321473"/>
    </source>
</evidence>
<accession>A0AAQ4EVS6</accession>
<dbReference type="InterPro" id="IPR042089">
    <property type="entry name" value="Peptidase_M13_dom_2"/>
</dbReference>
<dbReference type="Pfam" id="PF05649">
    <property type="entry name" value="Peptidase_M13_N"/>
    <property type="match status" value="1"/>
</dbReference>
<name>A0AAQ4EVS6_AMBAM</name>
<evidence type="ECO:0000313" key="4">
    <source>
        <dbReference type="EMBL" id="KAK8778889.1"/>
    </source>
</evidence>
<protein>
    <recommendedName>
        <fullName evidence="3">Peptidase M13 N-terminal domain-containing protein</fullName>
    </recommendedName>
</protein>
<keyword evidence="5" id="KW-1185">Reference proteome</keyword>
<keyword evidence="2" id="KW-0472">Membrane</keyword>
<dbReference type="SUPFAM" id="SSF55486">
    <property type="entry name" value="Metalloproteases ('zincins'), catalytic domain"/>
    <property type="match status" value="1"/>
</dbReference>
<comment type="similarity">
    <text evidence="1">Belongs to the peptidase M13 family.</text>
</comment>
<dbReference type="InterPro" id="IPR000718">
    <property type="entry name" value="Peptidase_M13"/>
</dbReference>
<evidence type="ECO:0000256" key="1">
    <source>
        <dbReference type="ARBA" id="ARBA00007357"/>
    </source>
</evidence>
<dbReference type="PROSITE" id="PS51885">
    <property type="entry name" value="NEPRILYSIN"/>
    <property type="match status" value="1"/>
</dbReference>
<dbReference type="Gene3D" id="3.40.390.10">
    <property type="entry name" value="Collagenase (Catalytic Domain)"/>
    <property type="match status" value="1"/>
</dbReference>
<comment type="caution">
    <text evidence="4">The sequence shown here is derived from an EMBL/GenBank/DDBJ whole genome shotgun (WGS) entry which is preliminary data.</text>
</comment>
<dbReference type="PANTHER" id="PTHR11733">
    <property type="entry name" value="ZINC METALLOPROTEASE FAMILY M13 NEPRILYSIN-RELATED"/>
    <property type="match status" value="1"/>
</dbReference>
<keyword evidence="2" id="KW-0812">Transmembrane</keyword>
<dbReference type="PANTHER" id="PTHR11733:SF241">
    <property type="entry name" value="GH26575P-RELATED"/>
    <property type="match status" value="1"/>
</dbReference>
<evidence type="ECO:0000259" key="3">
    <source>
        <dbReference type="Pfam" id="PF05649"/>
    </source>
</evidence>
<keyword evidence="2" id="KW-1133">Transmembrane helix</keyword>
<dbReference type="GO" id="GO:0005886">
    <property type="term" value="C:plasma membrane"/>
    <property type="evidence" value="ECO:0007669"/>
    <property type="project" value="TreeGrafter"/>
</dbReference>
<reference evidence="4 5" key="1">
    <citation type="journal article" date="2023" name="Arcadia Sci">
        <title>De novo assembly of a long-read Amblyomma americanum tick genome.</title>
        <authorList>
            <person name="Chou S."/>
            <person name="Poskanzer K.E."/>
            <person name="Rollins M."/>
            <person name="Thuy-Boun P.S."/>
        </authorList>
    </citation>
    <scope>NUCLEOTIDE SEQUENCE [LARGE SCALE GENOMIC DNA]</scope>
    <source>
        <strain evidence="4">F_SG_1</strain>
        <tissue evidence="4">Salivary glands</tissue>
    </source>
</reference>
<dbReference type="Proteomes" id="UP001321473">
    <property type="component" value="Unassembled WGS sequence"/>
</dbReference>
<dbReference type="GO" id="GO:0004222">
    <property type="term" value="F:metalloendopeptidase activity"/>
    <property type="evidence" value="ECO:0007669"/>
    <property type="project" value="InterPro"/>
</dbReference>
<dbReference type="Gene3D" id="1.10.1380.10">
    <property type="entry name" value="Neutral endopeptidase , domain2"/>
    <property type="match status" value="1"/>
</dbReference>
<feature type="domain" description="Peptidase M13 N-terminal" evidence="3">
    <location>
        <begin position="119"/>
        <end position="285"/>
    </location>
</feature>
<proteinExistence type="inferred from homology"/>
<dbReference type="InterPro" id="IPR008753">
    <property type="entry name" value="Peptidase_M13_N"/>
</dbReference>
<gene>
    <name evidence="4" type="ORF">V5799_019770</name>
</gene>
<dbReference type="InterPro" id="IPR024079">
    <property type="entry name" value="MetalloPept_cat_dom_sf"/>
</dbReference>
<dbReference type="GO" id="GO:0016485">
    <property type="term" value="P:protein processing"/>
    <property type="evidence" value="ECO:0007669"/>
    <property type="project" value="TreeGrafter"/>
</dbReference>
<sequence>MPPNSTNALGVILELNYKSALPIWLSMRVVHNATGRGDRRIHINSCCLGRLKFFTWHNKHETNKRRYLDYWASYHEVLVGSKSLSRDLSQVHEVAVDELYITGKLAELSFIHPKVPLSLTLADIEDYTKRISSANWLDQINKHVARDQHSAFTPQDKVVVSDVSVLRCLDDLFERYTEPQLVDHLSWQFVQLYAWVVDDITEHPWSQELAPAYGNLKCCREMEAIYRPLLAVIYARHHFTPQQLQVMTTSFSQLVDEAANMFTASEWLDGQSKSVAVDKLRTMTVSLWPPEPFFDDRELASMYGQFSANAMAGGSWVQEWVKAQEVMRSQAGTPFHDITVNMRSMLFPILAGYDYLLNNVEIAVSALARPLYYPRGSLAAFYGGLGFVFALAMMKMQDATGLKVMADHSLVGAGRWSWLSNNATSVYKEKVNCLRGTLVSLTDIAALEVVYALFSRSLQATTSEVSLREAEKEKFFKTLCLHSCAISDRSLPTFHCKELLQHSHRFSEVFRCKSGSPMNPRHKCSYFART</sequence>